<dbReference type="STRING" id="33097.A0A150GI30"/>
<feature type="region of interest" description="Disordered" evidence="1">
    <location>
        <begin position="339"/>
        <end position="379"/>
    </location>
</feature>
<comment type="caution">
    <text evidence="3">The sequence shown here is derived from an EMBL/GenBank/DDBJ whole genome shotgun (WGS) entry which is preliminary data.</text>
</comment>
<evidence type="ECO:0000256" key="1">
    <source>
        <dbReference type="SAM" id="MobiDB-lite"/>
    </source>
</evidence>
<evidence type="ECO:0000256" key="2">
    <source>
        <dbReference type="SAM" id="SignalP"/>
    </source>
</evidence>
<accession>A0A150GI30</accession>
<dbReference type="OrthoDB" id="550610at2759"/>
<dbReference type="GO" id="GO:0003723">
    <property type="term" value="F:RNA binding"/>
    <property type="evidence" value="ECO:0007669"/>
    <property type="project" value="TreeGrafter"/>
</dbReference>
<dbReference type="Proteomes" id="UP000075714">
    <property type="component" value="Unassembled WGS sequence"/>
</dbReference>
<name>A0A150GI30_GONPE</name>
<feature type="region of interest" description="Disordered" evidence="1">
    <location>
        <begin position="39"/>
        <end position="61"/>
    </location>
</feature>
<feature type="chain" id="PRO_5007562120" description="FAST kinase leucine-rich domain-containing protein" evidence="2">
    <location>
        <begin position="37"/>
        <end position="561"/>
    </location>
</feature>
<reference evidence="4" key="1">
    <citation type="journal article" date="2016" name="Nat. Commun.">
        <title>The Gonium pectorale genome demonstrates co-option of cell cycle regulation during the evolution of multicellularity.</title>
        <authorList>
            <person name="Hanschen E.R."/>
            <person name="Marriage T.N."/>
            <person name="Ferris P.J."/>
            <person name="Hamaji T."/>
            <person name="Toyoda A."/>
            <person name="Fujiyama A."/>
            <person name="Neme R."/>
            <person name="Noguchi H."/>
            <person name="Minakuchi Y."/>
            <person name="Suzuki M."/>
            <person name="Kawai-Toyooka H."/>
            <person name="Smith D.R."/>
            <person name="Sparks H."/>
            <person name="Anderson J."/>
            <person name="Bakaric R."/>
            <person name="Luria V."/>
            <person name="Karger A."/>
            <person name="Kirschner M.W."/>
            <person name="Durand P.M."/>
            <person name="Michod R.E."/>
            <person name="Nozaki H."/>
            <person name="Olson B.J."/>
        </authorList>
    </citation>
    <scope>NUCLEOTIDE SEQUENCE [LARGE SCALE GENOMIC DNA]</scope>
    <source>
        <strain evidence="4">NIES-2863</strain>
    </source>
</reference>
<dbReference type="GO" id="GO:0044528">
    <property type="term" value="P:regulation of mitochondrial mRNA stability"/>
    <property type="evidence" value="ECO:0007669"/>
    <property type="project" value="TreeGrafter"/>
</dbReference>
<dbReference type="PANTHER" id="PTHR21228">
    <property type="entry name" value="FAST LEU-RICH DOMAIN-CONTAINING"/>
    <property type="match status" value="1"/>
</dbReference>
<sequence>MHPARLPRPLPARVLANGVWAAGKLLLLLWPRPQEAASGRSGGGLGLHSAPSSSSAGQADGGLARGSIGTVALRGRAAAALRTLLASVPEGAAGLDPQNVSNLLYTLARLSERAPDVLAPVRGGTNAAAAALDAGGAKGPSHPAGSEAVRVEELALVVLRESSWKLAQFGSQALSNSLYALAVLGISPPRAWMASWLSAAASQLPLADPQHIANMLWALAKVEYHPGEDWVLAALRAAALKMPAFTTQGICNALWALAKLGYVPDSPVRARALLPLLTGLRLAALLNRLEQLAELGELEAAALATALQSMARMGLRPDGLVAGWTERVVGNHLAAATGLRSASRPGGRQTWGGRAAAPRRGPPEEGIDESAAGGERRAAGRRYDARAARMLLWSLARLGCPVSDDTAGVLALAAVARGACDGGASSGSVGRDRAAASGGALEQAHSDCEREALMSQARDVGLALWALSRVLKRPSREVMRQLVRYSFEALPAARPTDLLGILRAFAELGFRPGAPFWLAVEARVVQLAGSLSDEQVRLLLAACHSLRHPVNDCVLAVLGRD</sequence>
<evidence type="ECO:0008006" key="5">
    <source>
        <dbReference type="Google" id="ProtNLM"/>
    </source>
</evidence>
<dbReference type="GO" id="GO:0005759">
    <property type="term" value="C:mitochondrial matrix"/>
    <property type="evidence" value="ECO:0007669"/>
    <property type="project" value="TreeGrafter"/>
</dbReference>
<dbReference type="InterPro" id="IPR050870">
    <property type="entry name" value="FAST_kinase"/>
</dbReference>
<evidence type="ECO:0000313" key="3">
    <source>
        <dbReference type="EMBL" id="KXZ49467.1"/>
    </source>
</evidence>
<dbReference type="PANTHER" id="PTHR21228:SF40">
    <property type="entry name" value="LD45607P"/>
    <property type="match status" value="1"/>
</dbReference>
<dbReference type="GO" id="GO:0009507">
    <property type="term" value="C:chloroplast"/>
    <property type="evidence" value="ECO:0007669"/>
    <property type="project" value="GOC"/>
</dbReference>
<dbReference type="GO" id="GO:0035770">
    <property type="term" value="C:ribonucleoprotein granule"/>
    <property type="evidence" value="ECO:0007669"/>
    <property type="project" value="TreeGrafter"/>
</dbReference>
<organism evidence="3 4">
    <name type="scientific">Gonium pectorale</name>
    <name type="common">Green alga</name>
    <dbReference type="NCBI Taxonomy" id="33097"/>
    <lineage>
        <taxon>Eukaryota</taxon>
        <taxon>Viridiplantae</taxon>
        <taxon>Chlorophyta</taxon>
        <taxon>core chlorophytes</taxon>
        <taxon>Chlorophyceae</taxon>
        <taxon>CS clade</taxon>
        <taxon>Chlamydomonadales</taxon>
        <taxon>Volvocaceae</taxon>
        <taxon>Gonium</taxon>
    </lineage>
</organism>
<dbReference type="GO" id="GO:0000963">
    <property type="term" value="P:mitochondrial RNA processing"/>
    <property type="evidence" value="ECO:0007669"/>
    <property type="project" value="TreeGrafter"/>
</dbReference>
<keyword evidence="4" id="KW-1185">Reference proteome</keyword>
<proteinExistence type="predicted"/>
<dbReference type="AlphaFoldDB" id="A0A150GI30"/>
<dbReference type="GO" id="GO:1901259">
    <property type="term" value="P:chloroplast rRNA processing"/>
    <property type="evidence" value="ECO:0007669"/>
    <property type="project" value="TreeGrafter"/>
</dbReference>
<dbReference type="EMBL" id="LSYV01000022">
    <property type="protein sequence ID" value="KXZ49467.1"/>
    <property type="molecule type" value="Genomic_DNA"/>
</dbReference>
<keyword evidence="2" id="KW-0732">Signal</keyword>
<gene>
    <name evidence="3" type="ORF">GPECTOR_21g693</name>
</gene>
<protein>
    <recommendedName>
        <fullName evidence="5">FAST kinase leucine-rich domain-containing protein</fullName>
    </recommendedName>
</protein>
<evidence type="ECO:0000313" key="4">
    <source>
        <dbReference type="Proteomes" id="UP000075714"/>
    </source>
</evidence>
<feature type="signal peptide" evidence="2">
    <location>
        <begin position="1"/>
        <end position="36"/>
    </location>
</feature>